<dbReference type="AlphaFoldDB" id="A0A509EKV1"/>
<proteinExistence type="predicted"/>
<dbReference type="RefSeq" id="WP_059407727.1">
    <property type="nucleotide sequence ID" value="NZ_CABFPH010000090.1"/>
</dbReference>
<name>A0A509EKV1_9HYPH</name>
<sequence length="233" mass="25910">MDMRARRAARELRSYLELLYGSQPALRIVQHPTPEGQTFIRLSCTGLEPPMPGDTGDDGQTYSDVPPHAFTRRHMDVVTQIAERYVAIRSDRYLPGGGLVPEDHGDMCDRMWAEYGELFPSGTVEVGVPWQELACAGASTMRFHGVLNGIVTTQLKSKFASLRWYMSGKNNVDTEMLELIRSALETLSVVVCEHCGAPGIHRPGGWHIILCDSCHEVREQERKAAKAKNKKGG</sequence>
<dbReference type="Proteomes" id="UP000410984">
    <property type="component" value="Unassembled WGS sequence"/>
</dbReference>
<organism evidence="1 2">
    <name type="scientific">Methylobacterium symbioticum</name>
    <dbReference type="NCBI Taxonomy" id="2584084"/>
    <lineage>
        <taxon>Bacteria</taxon>
        <taxon>Pseudomonadati</taxon>
        <taxon>Pseudomonadota</taxon>
        <taxon>Alphaproteobacteria</taxon>
        <taxon>Hyphomicrobiales</taxon>
        <taxon>Methylobacteriaceae</taxon>
        <taxon>Methylobacterium</taxon>
    </lineage>
</organism>
<protein>
    <submittedName>
        <fullName evidence="1">Uncharacterized protein</fullName>
    </submittedName>
</protein>
<evidence type="ECO:0000313" key="2">
    <source>
        <dbReference type="Proteomes" id="UP000410984"/>
    </source>
</evidence>
<reference evidence="1 2" key="1">
    <citation type="submission" date="2019-06" db="EMBL/GenBank/DDBJ databases">
        <authorList>
            <person name="Rodrigo-Torres L."/>
            <person name="Arahal R. D."/>
            <person name="Lucena T."/>
        </authorList>
    </citation>
    <scope>NUCLEOTIDE SEQUENCE [LARGE SCALE GENOMIC DNA]</scope>
    <source>
        <strain evidence="1 2">SB0023/3</strain>
    </source>
</reference>
<keyword evidence="2" id="KW-1185">Reference proteome</keyword>
<dbReference type="OrthoDB" id="7906710at2"/>
<dbReference type="EMBL" id="CABFPH010000090">
    <property type="protein sequence ID" value="VUD73883.1"/>
    <property type="molecule type" value="Genomic_DNA"/>
</dbReference>
<gene>
    <name evidence="1" type="ORF">MET9862_04505</name>
</gene>
<evidence type="ECO:0000313" key="1">
    <source>
        <dbReference type="EMBL" id="VUD73883.1"/>
    </source>
</evidence>
<accession>A0A509EKV1</accession>